<dbReference type="InterPro" id="IPR006164">
    <property type="entry name" value="DNA_bd_Ku70/Ku80"/>
</dbReference>
<dbReference type="PANTHER" id="PTHR41251:SF1">
    <property type="entry name" value="NON-HOMOLOGOUS END JOINING PROTEIN KU"/>
    <property type="match status" value="1"/>
</dbReference>
<dbReference type="HAMAP" id="MF_01875">
    <property type="entry name" value="Prokaryotic_Ku"/>
    <property type="match status" value="1"/>
</dbReference>
<accession>A0A0W8F4E2</accession>
<name>A0A0W8F4E2_9ZZZZ</name>
<dbReference type="Gene3D" id="2.40.290.10">
    <property type="match status" value="1"/>
</dbReference>
<reference evidence="3" key="1">
    <citation type="journal article" date="2015" name="Proc. Natl. Acad. Sci. U.S.A.">
        <title>Networks of energetic and metabolic interactions define dynamics in microbial communities.</title>
        <authorList>
            <person name="Embree M."/>
            <person name="Liu J.K."/>
            <person name="Al-Bassam M.M."/>
            <person name="Zengler K."/>
        </authorList>
    </citation>
    <scope>NUCLEOTIDE SEQUENCE</scope>
</reference>
<comment type="caution">
    <text evidence="3">The sequence shown here is derived from an EMBL/GenBank/DDBJ whole genome shotgun (WGS) entry which is preliminary data.</text>
</comment>
<keyword evidence="1" id="KW-0238">DNA-binding</keyword>
<dbReference type="AlphaFoldDB" id="A0A0W8F4E2"/>
<proteinExistence type="inferred from homology"/>
<dbReference type="Pfam" id="PF02735">
    <property type="entry name" value="Ku"/>
    <property type="match status" value="1"/>
</dbReference>
<protein>
    <submittedName>
        <fullName evidence="3">Ku domain protein</fullName>
    </submittedName>
</protein>
<dbReference type="GO" id="GO:0003690">
    <property type="term" value="F:double-stranded DNA binding"/>
    <property type="evidence" value="ECO:0007669"/>
    <property type="project" value="TreeGrafter"/>
</dbReference>
<organism evidence="3">
    <name type="scientific">hydrocarbon metagenome</name>
    <dbReference type="NCBI Taxonomy" id="938273"/>
    <lineage>
        <taxon>unclassified sequences</taxon>
        <taxon>metagenomes</taxon>
        <taxon>ecological metagenomes</taxon>
    </lineage>
</organism>
<evidence type="ECO:0000256" key="1">
    <source>
        <dbReference type="ARBA" id="ARBA00023125"/>
    </source>
</evidence>
<dbReference type="NCBIfam" id="TIGR02772">
    <property type="entry name" value="Ku_bact"/>
    <property type="match status" value="1"/>
</dbReference>
<dbReference type="SUPFAM" id="SSF100939">
    <property type="entry name" value="SPOC domain-like"/>
    <property type="match status" value="1"/>
</dbReference>
<dbReference type="GO" id="GO:0006303">
    <property type="term" value="P:double-strand break repair via nonhomologous end joining"/>
    <property type="evidence" value="ECO:0007669"/>
    <property type="project" value="InterPro"/>
</dbReference>
<sequence>MPYDKSTPTVTRRPIWTGSISIGLVNVPVRLLTMTRDHSVPFRLLHRADGQPIRYQRVCVRDNQVVPWEDIVRGYEVDKGEFVVFENEELDAVKPESDRKIRLEKFVPTLAIDPVFFNTSYLLVPDRSDEAYSLLLAAFRKMGRAGVGMVTLRTKEYPALVRDYHEALILTTLHYADEIVNPPDFEEIQRLSQPPEKELRIAEKIIGDLTGDLDVTEFRDSYRERVHELIEKKREGKTIIIEKPAAEEARELMDALQETLARLRKP</sequence>
<dbReference type="InterPro" id="IPR009187">
    <property type="entry name" value="Prok_Ku"/>
</dbReference>
<dbReference type="EMBL" id="LNQE01001570">
    <property type="protein sequence ID" value="KUG15267.1"/>
    <property type="molecule type" value="Genomic_DNA"/>
</dbReference>
<dbReference type="PIRSF" id="PIRSF006493">
    <property type="entry name" value="Prok_Ku"/>
    <property type="match status" value="1"/>
</dbReference>
<evidence type="ECO:0000259" key="2">
    <source>
        <dbReference type="SMART" id="SM00559"/>
    </source>
</evidence>
<gene>
    <name evidence="3" type="ORF">ASZ90_015085</name>
</gene>
<dbReference type="PANTHER" id="PTHR41251">
    <property type="entry name" value="NON-HOMOLOGOUS END JOINING PROTEIN KU"/>
    <property type="match status" value="1"/>
</dbReference>
<feature type="domain" description="Ku" evidence="2">
    <location>
        <begin position="62"/>
        <end position="190"/>
    </location>
</feature>
<dbReference type="InterPro" id="IPR016194">
    <property type="entry name" value="SPOC-like_C_dom_sf"/>
</dbReference>
<evidence type="ECO:0000313" key="3">
    <source>
        <dbReference type="EMBL" id="KUG15267.1"/>
    </source>
</evidence>
<dbReference type="SMART" id="SM00559">
    <property type="entry name" value="Ku78"/>
    <property type="match status" value="1"/>
</dbReference>